<keyword evidence="1" id="KW-0812">Transmembrane</keyword>
<keyword evidence="1" id="KW-1133">Transmembrane helix</keyword>
<keyword evidence="1" id="KW-0472">Membrane</keyword>
<gene>
    <name evidence="2" type="ORF">UFOPK2761_00743</name>
</gene>
<dbReference type="AlphaFoldDB" id="A0A6J6SJB7"/>
<accession>A0A6J6SJB7</accession>
<organism evidence="2">
    <name type="scientific">freshwater metagenome</name>
    <dbReference type="NCBI Taxonomy" id="449393"/>
    <lineage>
        <taxon>unclassified sequences</taxon>
        <taxon>metagenomes</taxon>
        <taxon>ecological metagenomes</taxon>
    </lineage>
</organism>
<protein>
    <submittedName>
        <fullName evidence="2">Unannotated protein</fullName>
    </submittedName>
</protein>
<evidence type="ECO:0000256" key="1">
    <source>
        <dbReference type="SAM" id="Phobius"/>
    </source>
</evidence>
<dbReference type="EMBL" id="CAEZYQ010000004">
    <property type="protein sequence ID" value="CAB4734289.1"/>
    <property type="molecule type" value="Genomic_DNA"/>
</dbReference>
<dbReference type="InterPro" id="IPR011047">
    <property type="entry name" value="Quinoprotein_ADH-like_sf"/>
</dbReference>
<dbReference type="SUPFAM" id="SSF50998">
    <property type="entry name" value="Quinoprotein alcohol dehydrogenase-like"/>
    <property type="match status" value="1"/>
</dbReference>
<evidence type="ECO:0000313" key="2">
    <source>
        <dbReference type="EMBL" id="CAB4734289.1"/>
    </source>
</evidence>
<sequence length="395" mass="41184">MSTHDEQAFTEALRIQAVGAGTPTLTLDDVRGRARGIRRRRAAVVAGGAAALVAAAVLPVALLVGGDSSPDSLPPAGDPTVSDTANPEVEVSYPPGWVVDGEVRSSDGTAFTPDVRGGISSLLRIGADRWLVGGYPGRGEFQVSLLDATGTTLATYDAADSGLVGDGRGTAAMWLGDDGRRRLLLAGAEEPATLPTLVPEGSQLLAVLSGCSIESCTNLLEVDGVAPGEDSALLRVESNGDVTRLRIPGLVSVTEVSPDGALATGYSVVDEDAFEFCSAVVDVATGQQLWETCDASSMRFSPDGTKVLAIDAYLDGFAQSFVEVRSTEDGKVLHSLEGYSVLDQRWETAETYLVSAQDDRGENLLLRLHVDGGEPEVVERRQGSLGDPSSIRLGG</sequence>
<name>A0A6J6SJB7_9ZZZZ</name>
<feature type="transmembrane region" description="Helical" evidence="1">
    <location>
        <begin position="42"/>
        <end position="64"/>
    </location>
</feature>
<reference evidence="2" key="1">
    <citation type="submission" date="2020-05" db="EMBL/GenBank/DDBJ databases">
        <authorList>
            <person name="Chiriac C."/>
            <person name="Salcher M."/>
            <person name="Ghai R."/>
            <person name="Kavagutti S V."/>
        </authorList>
    </citation>
    <scope>NUCLEOTIDE SEQUENCE</scope>
</reference>
<proteinExistence type="predicted"/>